<gene>
    <name evidence="1" type="ORF">G6N76_09160</name>
</gene>
<evidence type="ECO:0000313" key="1">
    <source>
        <dbReference type="EMBL" id="NGO63843.1"/>
    </source>
</evidence>
<reference evidence="1 2" key="1">
    <citation type="submission" date="2020-02" db="EMBL/GenBank/DDBJ databases">
        <title>Genome sequence of the type strain CCBAU10050 of Rhizobium daejeonense.</title>
        <authorList>
            <person name="Gao J."/>
            <person name="Sun J."/>
        </authorList>
    </citation>
    <scope>NUCLEOTIDE SEQUENCE [LARGE SCALE GENOMIC DNA]</scope>
    <source>
        <strain evidence="1 2">CCBAU10050</strain>
    </source>
</reference>
<dbReference type="RefSeq" id="WP_163899178.1">
    <property type="nucleotide sequence ID" value="NZ_CP048427.1"/>
</dbReference>
<evidence type="ECO:0000313" key="2">
    <source>
        <dbReference type="Proteomes" id="UP000477849"/>
    </source>
</evidence>
<organism evidence="1 2">
    <name type="scientific">Rhizobium daejeonense</name>
    <dbReference type="NCBI Taxonomy" id="240521"/>
    <lineage>
        <taxon>Bacteria</taxon>
        <taxon>Pseudomonadati</taxon>
        <taxon>Pseudomonadota</taxon>
        <taxon>Alphaproteobacteria</taxon>
        <taxon>Hyphomicrobiales</taxon>
        <taxon>Rhizobiaceae</taxon>
        <taxon>Rhizobium/Agrobacterium group</taxon>
        <taxon>Rhizobium</taxon>
    </lineage>
</organism>
<name>A0A6M1RYM4_9HYPH</name>
<dbReference type="AlphaFoldDB" id="A0A6M1RYM4"/>
<proteinExistence type="predicted"/>
<keyword evidence="2" id="KW-1185">Reference proteome</keyword>
<protein>
    <submittedName>
        <fullName evidence="1">Uncharacterized protein</fullName>
    </submittedName>
</protein>
<accession>A0A6M1RYM4</accession>
<comment type="caution">
    <text evidence="1">The sequence shown here is derived from an EMBL/GenBank/DDBJ whole genome shotgun (WGS) entry which is preliminary data.</text>
</comment>
<dbReference type="EMBL" id="JAAKZH010000003">
    <property type="protein sequence ID" value="NGO63843.1"/>
    <property type="molecule type" value="Genomic_DNA"/>
</dbReference>
<dbReference type="Proteomes" id="UP000477849">
    <property type="component" value="Unassembled WGS sequence"/>
</dbReference>
<sequence>MSEFRLSFPANVIAGKNRLTAEDILLLRKYSFPLGIRSADDVVTLLALNSTCPEKCDGWNDFFIESLTAFIVEHCYPQGSLDEINVEWMKSVLSTNGVIETPLELAVVLHVIDVSPHVPPSLRAFAIDQVRIAIAENTGAFSTERPKSDGITDYDLAYLDRVLRTAFDRGFLQLADRERAALFAVNAAISGSTSHSRWSELLAAASQGSLPSARAKSEETSSRWLKVPDAFFLDTEKVA</sequence>